<proteinExistence type="inferred from homology"/>
<sequence>MNRLLCVLVLIALCVGFNNAKMKNFVHFKNSLLQKNILKIHCQSDEDDLGIHFLSPGQTYNFSFNDSIFKTKIDCELWQGIGFKFFAKFMAYKSGGLILHHGKKIFWDAREDGIYFTHGKQIPKLEYKWVDTSPYVWDSPRPSLF</sequence>
<evidence type="ECO:0000313" key="8">
    <source>
        <dbReference type="RefSeq" id="XP_010480902.2"/>
    </source>
</evidence>
<evidence type="ECO:0000256" key="4">
    <source>
        <dbReference type="ARBA" id="ARBA00022525"/>
    </source>
</evidence>
<reference evidence="8" key="2">
    <citation type="submission" date="2025-08" db="UniProtKB">
        <authorList>
            <consortium name="RefSeq"/>
        </authorList>
    </citation>
    <scope>IDENTIFICATION</scope>
    <source>
        <tissue evidence="8">Leaf</tissue>
    </source>
</reference>
<dbReference type="RefSeq" id="XP_010480902.2">
    <property type="nucleotide sequence ID" value="XM_010482600.2"/>
</dbReference>
<protein>
    <recommendedName>
        <fullName evidence="6">S-protein homolog</fullName>
    </recommendedName>
</protein>
<reference evidence="7" key="1">
    <citation type="journal article" date="2014" name="Nat. Commun.">
        <title>The emerging biofuel crop Camelina sativa retains a highly undifferentiated hexaploid genome structure.</title>
        <authorList>
            <person name="Kagale S."/>
            <person name="Koh C."/>
            <person name="Nixon J."/>
            <person name="Bollina V."/>
            <person name="Clarke W.E."/>
            <person name="Tuteja R."/>
            <person name="Spillane C."/>
            <person name="Robinson S.J."/>
            <person name="Links M.G."/>
            <person name="Clarke C."/>
            <person name="Higgins E.E."/>
            <person name="Huebert T."/>
            <person name="Sharpe A.G."/>
            <person name="Parkin I.A."/>
        </authorList>
    </citation>
    <scope>NUCLEOTIDE SEQUENCE [LARGE SCALE GENOMIC DNA]</scope>
    <source>
        <strain evidence="7">cv. DH55</strain>
    </source>
</reference>
<gene>
    <name evidence="8" type="primary">LOC104759702</name>
</gene>
<dbReference type="GeneID" id="104759702"/>
<keyword evidence="5 6" id="KW-0732">Signal</keyword>
<feature type="signal peptide" evidence="6">
    <location>
        <begin position="1"/>
        <end position="20"/>
    </location>
</feature>
<comment type="subcellular location">
    <subcellularLocation>
        <location evidence="1 6">Secreted</location>
    </subcellularLocation>
</comment>
<dbReference type="PANTHER" id="PTHR31232">
    <property type="match status" value="1"/>
</dbReference>
<feature type="chain" id="PRO_5044963875" description="S-protein homolog" evidence="6">
    <location>
        <begin position="21"/>
        <end position="145"/>
    </location>
</feature>
<keyword evidence="7" id="KW-1185">Reference proteome</keyword>
<evidence type="ECO:0000256" key="5">
    <source>
        <dbReference type="ARBA" id="ARBA00022729"/>
    </source>
</evidence>
<evidence type="ECO:0000256" key="1">
    <source>
        <dbReference type="ARBA" id="ARBA00004613"/>
    </source>
</evidence>
<dbReference type="InterPro" id="IPR010264">
    <property type="entry name" value="Self-incomp_S1"/>
</dbReference>
<accession>A0ABM0X585</accession>
<dbReference type="PANTHER" id="PTHR31232:SF135">
    <property type="entry name" value="S-PROTEIN HOMOLOG 9"/>
    <property type="match status" value="1"/>
</dbReference>
<keyword evidence="4 6" id="KW-0964">Secreted</keyword>
<evidence type="ECO:0000256" key="3">
    <source>
        <dbReference type="ARBA" id="ARBA00022471"/>
    </source>
</evidence>
<keyword evidence="3 6" id="KW-0713">Self-incompatibility</keyword>
<evidence type="ECO:0000256" key="2">
    <source>
        <dbReference type="ARBA" id="ARBA00005581"/>
    </source>
</evidence>
<name>A0ABM0X585_CAMSA</name>
<dbReference type="Proteomes" id="UP000694864">
    <property type="component" value="Chromosome 17"/>
</dbReference>
<dbReference type="Pfam" id="PF05938">
    <property type="entry name" value="Self-incomp_S1"/>
    <property type="match status" value="1"/>
</dbReference>
<evidence type="ECO:0000313" key="7">
    <source>
        <dbReference type="Proteomes" id="UP000694864"/>
    </source>
</evidence>
<comment type="similarity">
    <text evidence="2 6">Belongs to the plant self-incompatibility (S1) protein family.</text>
</comment>
<evidence type="ECO:0000256" key="6">
    <source>
        <dbReference type="RuleBase" id="RU367044"/>
    </source>
</evidence>
<organism evidence="7 8">
    <name type="scientific">Camelina sativa</name>
    <name type="common">False flax</name>
    <name type="synonym">Myagrum sativum</name>
    <dbReference type="NCBI Taxonomy" id="90675"/>
    <lineage>
        <taxon>Eukaryota</taxon>
        <taxon>Viridiplantae</taxon>
        <taxon>Streptophyta</taxon>
        <taxon>Embryophyta</taxon>
        <taxon>Tracheophyta</taxon>
        <taxon>Spermatophyta</taxon>
        <taxon>Magnoliopsida</taxon>
        <taxon>eudicotyledons</taxon>
        <taxon>Gunneridae</taxon>
        <taxon>Pentapetalae</taxon>
        <taxon>rosids</taxon>
        <taxon>malvids</taxon>
        <taxon>Brassicales</taxon>
        <taxon>Brassicaceae</taxon>
        <taxon>Camelineae</taxon>
        <taxon>Camelina</taxon>
    </lineage>
</organism>